<dbReference type="InterPro" id="IPR031161">
    <property type="entry name" value="Peptidase_M60_dom"/>
</dbReference>
<organism evidence="4 5">
    <name type="scientific">Operophtera brumata nucleopolyhedrovirus</name>
    <dbReference type="NCBI Taxonomy" id="1046267"/>
    <lineage>
        <taxon>Viruses</taxon>
        <taxon>Viruses incertae sedis</taxon>
        <taxon>Naldaviricetes</taxon>
        <taxon>Lefavirales</taxon>
        <taxon>Baculoviridae</taxon>
        <taxon>Alphabaculovirus</taxon>
        <taxon>Alphabaculovirus opbrumatae</taxon>
    </lineage>
</organism>
<evidence type="ECO:0000256" key="1">
    <source>
        <dbReference type="SAM" id="MobiDB-lite"/>
    </source>
</evidence>
<feature type="region of interest" description="Disordered" evidence="1">
    <location>
        <begin position="869"/>
        <end position="890"/>
    </location>
</feature>
<evidence type="ECO:0000313" key="4">
    <source>
        <dbReference type="EMBL" id="AUA60360.1"/>
    </source>
</evidence>
<name>A0A2H4V004_9ABAC</name>
<evidence type="ECO:0000256" key="2">
    <source>
        <dbReference type="SAM" id="Phobius"/>
    </source>
</evidence>
<dbReference type="SMART" id="SM01276">
    <property type="entry name" value="M60-like"/>
    <property type="match status" value="1"/>
</dbReference>
<feature type="compositionally biased region" description="Acidic residues" evidence="1">
    <location>
        <begin position="869"/>
        <end position="880"/>
    </location>
</feature>
<dbReference type="GeneID" id="41699924"/>
<evidence type="ECO:0000313" key="5">
    <source>
        <dbReference type="Proteomes" id="UP000290445"/>
    </source>
</evidence>
<feature type="transmembrane region" description="Helical" evidence="2">
    <location>
        <begin position="900"/>
        <end position="920"/>
    </location>
</feature>
<dbReference type="PROSITE" id="PS51723">
    <property type="entry name" value="PEPTIDASE_M60"/>
    <property type="match status" value="1"/>
</dbReference>
<dbReference type="OrthoDB" id="5319at10239"/>
<dbReference type="RefSeq" id="YP_009552689.1">
    <property type="nucleotide sequence ID" value="NC_040621.1"/>
</dbReference>
<reference evidence="4 5" key="1">
    <citation type="journal article" date="2017" name="Viruses">
        <title>The Operophtera brumata Nucleopolyhedrovirus (OpbuNPV) Represents an Early, Divergent Lineage within Genus Alphabaculovirus.</title>
        <authorList>
            <person name="Harrison R.L."/>
            <person name="Rowley D.L."/>
            <person name="Mowery J.D."/>
            <person name="Bauchan G.R."/>
            <person name="Burand J.P."/>
        </authorList>
    </citation>
    <scope>NUCLEOTIDE SEQUENCE [LARGE SCALE GENOMIC DNA]</scope>
    <source>
        <strain evidence="4">OpbuNPV-MA</strain>
    </source>
</reference>
<proteinExistence type="predicted"/>
<feature type="domain" description="Peptidase M60" evidence="3">
    <location>
        <begin position="27"/>
        <end position="329"/>
    </location>
</feature>
<dbReference type="Proteomes" id="UP000290445">
    <property type="component" value="Segment"/>
</dbReference>
<keyword evidence="5" id="KW-1185">Reference proteome</keyword>
<protein>
    <submittedName>
        <fullName evidence="4">VEF</fullName>
    </submittedName>
</protein>
<dbReference type="KEGG" id="vg:41699924"/>
<keyword evidence="2" id="KW-0812">Transmembrane</keyword>
<dbReference type="Gene3D" id="3.40.390.80">
    <property type="entry name" value="Peptidase M60, enhancin-like domain 2"/>
    <property type="match status" value="1"/>
</dbReference>
<sequence length="931" mass="107918">MEINITVKPTSVPIFIDPNETSLGLHHGKMPLGIILTNEARLRVRLDNSNNVQTSNVVQFRFLNNNSLTERVFIISNNAYNTLTFNHVSVPFIDRPLNNRETQVDVIIDSEYDILPTFVYGTTDFEQFKQSWSTSRLPFAYLDLNQIAFLVPVIDIDLVMSLDIDMTYKYFNDIISTFDKYVGLSYNANIAYNKNFHRQYFVKCDTNGPGIAYYGLSHIGISLPSMARALDITPTNWLMLHEIGHSYDFLFVSNYPSMMEVWNNILADRMQYHWMTDEQRQLDASVYENGNRDRVEQNITNQIANRTPFESYSFFQKLAVMTWIMNTCDGMAMLQDVNKGFRRIKTLNPHHYPPLTDWFVLLAHQYDFIPYFRLVNAEIISRQVMSFDKIIDMRTYQNILSKQHSVVYPIAQLITAHDLNTESNYTLMTPLQLEKLGVTRTIRIVCDIDDMSQIEGETLRVFDGARLVSTNIIADGAVDVVLSLGVYTLDAPRGKDKRYRLAVDNAYDNLYIIVKESTDTITLLYTPYVLSAIGNETCDILGRNFRYAAKLYVDFTTLRITLNVYLEAPMSGQTDFFSMVLHNSEGDVVMQHTLKGYGNTLGTFGADINEGYRLKLYHANADSGHLRFLDTTITQSETNYTLSDIHIAANDYSVAPIWMRIDERLKSDIMWLNKNRAMLTRENYVRDTIYRTMFYYDNNSAAHNNYRIQYNDYFPNHVKLNRKYRLYMTGHLFRNLAGFETDLTTTSLKTHNTYFKLFAYVPNTNLDEPYLAFQWTDTHGRIRLRHALKANTVNTQNVTWYFNLEEGAMIHMYLYDPRRYALFKDSDAQTPISWSNFVCLRVQNRQLIHDVDAPPMIVDIDNNIDDTIIEDTTPEPDTAPEPDITPEPTPDVQTNITLRLIIMAVGFAFVLYLLFFYLFYQATLPMNHHAN</sequence>
<dbReference type="Pfam" id="PF13402">
    <property type="entry name" value="Peptidase_M60"/>
    <property type="match status" value="1"/>
</dbReference>
<accession>A0A2H4V004</accession>
<keyword evidence="2" id="KW-0472">Membrane</keyword>
<evidence type="ECO:0000259" key="3">
    <source>
        <dbReference type="PROSITE" id="PS51723"/>
    </source>
</evidence>
<keyword evidence="2" id="KW-1133">Transmembrane helix</keyword>
<dbReference type="EMBL" id="MF614691">
    <property type="protein sequence ID" value="AUA60360.1"/>
    <property type="molecule type" value="Genomic_DNA"/>
</dbReference>